<proteinExistence type="inferred from homology"/>
<dbReference type="Proteomes" id="UP000239757">
    <property type="component" value="Unassembled WGS sequence"/>
</dbReference>
<protein>
    <recommendedName>
        <fullName evidence="4">GDSL esterase/lipase</fullName>
    </recommendedName>
</protein>
<reference evidence="2 3" key="1">
    <citation type="submission" date="2015-01" db="EMBL/GenBank/DDBJ databases">
        <title>Genome of allotetraploid Gossypium barbadense reveals genomic plasticity and fiber elongation in cotton evolution.</title>
        <authorList>
            <person name="Chen X."/>
            <person name="Liu X."/>
            <person name="Zhao B."/>
            <person name="Zheng H."/>
            <person name="Hu Y."/>
            <person name="Lu G."/>
            <person name="Yang C."/>
            <person name="Chen J."/>
            <person name="Shan C."/>
            <person name="Zhang L."/>
            <person name="Zhou Y."/>
            <person name="Wang L."/>
            <person name="Guo W."/>
            <person name="Bai Y."/>
            <person name="Ruan J."/>
            <person name="Shangguan X."/>
            <person name="Mao Y."/>
            <person name="Jiang J."/>
            <person name="Zhu Y."/>
            <person name="Lei J."/>
            <person name="Kang H."/>
            <person name="Chen S."/>
            <person name="He X."/>
            <person name="Wang R."/>
            <person name="Wang Y."/>
            <person name="Chen J."/>
            <person name="Wang L."/>
            <person name="Yu S."/>
            <person name="Wang B."/>
            <person name="Wei J."/>
            <person name="Song S."/>
            <person name="Lu X."/>
            <person name="Gao Z."/>
            <person name="Gu W."/>
            <person name="Deng X."/>
            <person name="Ma D."/>
            <person name="Wang S."/>
            <person name="Liang W."/>
            <person name="Fang L."/>
            <person name="Cai C."/>
            <person name="Zhu X."/>
            <person name="Zhou B."/>
            <person name="Zhang Y."/>
            <person name="Chen Z."/>
            <person name="Xu S."/>
            <person name="Zhu R."/>
            <person name="Wang S."/>
            <person name="Zhang T."/>
            <person name="Zhao G."/>
        </authorList>
    </citation>
    <scope>NUCLEOTIDE SEQUENCE [LARGE SCALE GENOMIC DNA]</scope>
    <source>
        <strain evidence="3">cv. Xinhai21</strain>
        <tissue evidence="2">Leaf</tissue>
    </source>
</reference>
<evidence type="ECO:0000313" key="2">
    <source>
        <dbReference type="EMBL" id="PPS12681.1"/>
    </source>
</evidence>
<dbReference type="InterPro" id="IPR001087">
    <property type="entry name" value="GDSL"/>
</dbReference>
<dbReference type="InterPro" id="IPR036514">
    <property type="entry name" value="SGNH_hydro_sf"/>
</dbReference>
<name>A0A2P5YAV8_GOSBA</name>
<dbReference type="AlphaFoldDB" id="A0A2P5YAV8"/>
<organism evidence="2 3">
    <name type="scientific">Gossypium barbadense</name>
    <name type="common">Sea Island cotton</name>
    <name type="synonym">Hibiscus barbadensis</name>
    <dbReference type="NCBI Taxonomy" id="3634"/>
    <lineage>
        <taxon>Eukaryota</taxon>
        <taxon>Viridiplantae</taxon>
        <taxon>Streptophyta</taxon>
        <taxon>Embryophyta</taxon>
        <taxon>Tracheophyta</taxon>
        <taxon>Spermatophyta</taxon>
        <taxon>Magnoliopsida</taxon>
        <taxon>eudicotyledons</taxon>
        <taxon>Gunneridae</taxon>
        <taxon>Pentapetalae</taxon>
        <taxon>rosids</taxon>
        <taxon>malvids</taxon>
        <taxon>Malvales</taxon>
        <taxon>Malvaceae</taxon>
        <taxon>Malvoideae</taxon>
        <taxon>Gossypium</taxon>
    </lineage>
</organism>
<evidence type="ECO:0008006" key="4">
    <source>
        <dbReference type="Google" id="ProtNLM"/>
    </source>
</evidence>
<dbReference type="OrthoDB" id="1600564at2759"/>
<comment type="similarity">
    <text evidence="1">Belongs to the 'GDSL' lipolytic enzyme family.</text>
</comment>
<dbReference type="PANTHER" id="PTHR45642:SF120">
    <property type="entry name" value="GDSL-LIKE LIPASE_ACYLHYDROLASE"/>
    <property type="match status" value="1"/>
</dbReference>
<dbReference type="InterPro" id="IPR050592">
    <property type="entry name" value="GDSL_lipolytic_enzyme"/>
</dbReference>
<gene>
    <name evidence="2" type="ORF">GOBAR_AA07962</name>
</gene>
<accession>A0A2P5YAV8</accession>
<dbReference type="PANTHER" id="PTHR45642">
    <property type="entry name" value="GDSL ESTERASE/LIPASE EXL3"/>
    <property type="match status" value="1"/>
</dbReference>
<evidence type="ECO:0000313" key="3">
    <source>
        <dbReference type="Proteomes" id="UP000239757"/>
    </source>
</evidence>
<dbReference type="Pfam" id="PF00657">
    <property type="entry name" value="Lipase_GDSL"/>
    <property type="match status" value="1"/>
</dbReference>
<evidence type="ECO:0000256" key="1">
    <source>
        <dbReference type="ARBA" id="ARBA00008668"/>
    </source>
</evidence>
<dbReference type="EMBL" id="KZ663447">
    <property type="protein sequence ID" value="PPS12681.1"/>
    <property type="molecule type" value="Genomic_DNA"/>
</dbReference>
<dbReference type="Gene3D" id="3.40.50.1110">
    <property type="entry name" value="SGNH hydrolase"/>
    <property type="match status" value="1"/>
</dbReference>
<sequence>MPPYGENFPDHIPTGRFSDGKLVPDFLASFLVSKQFEILKSYIDKLKGIVGKDKANNIIGEALTIGVRHCWIPTFSASETRRFSQEHGCRKMIVLGLPPIGCLLIQMTAKFEIPTNRKCLEDQNSDAGSYNKKLAKLLPELQEKIPGSKLVYADIYQPLYDMINYPQHYGFAETKRDCCGTGLQEASFLCNPLTPICRDPSKFLFWNSIPAQQAYIYLANCIIDKVYSNM</sequence>
<dbReference type="GO" id="GO:0016788">
    <property type="term" value="F:hydrolase activity, acting on ester bonds"/>
    <property type="evidence" value="ECO:0007669"/>
    <property type="project" value="InterPro"/>
</dbReference>